<comment type="caution">
    <text evidence="1">The sequence shown here is derived from an EMBL/GenBank/DDBJ whole genome shotgun (WGS) entry which is preliminary data.</text>
</comment>
<proteinExistence type="predicted"/>
<organism evidence="1 2">
    <name type="scientific">Leucosporidium creatinivorum</name>
    <dbReference type="NCBI Taxonomy" id="106004"/>
    <lineage>
        <taxon>Eukaryota</taxon>
        <taxon>Fungi</taxon>
        <taxon>Dikarya</taxon>
        <taxon>Basidiomycota</taxon>
        <taxon>Pucciniomycotina</taxon>
        <taxon>Microbotryomycetes</taxon>
        <taxon>Leucosporidiales</taxon>
        <taxon>Leucosporidium</taxon>
    </lineage>
</organism>
<gene>
    <name evidence="1" type="ORF">BCR35DRAFT_310132</name>
</gene>
<dbReference type="Proteomes" id="UP000193467">
    <property type="component" value="Unassembled WGS sequence"/>
</dbReference>
<sequence>MKLGSSHSGGGLSFGLSHLLAEKMGAGKLVGSSLISSSLSSLTRSSFLVTRCPTGTFAQLTMEGICNCGTLGQGSTCEGYEENDRTAICVEDLRHGKRWATCGLEFEPQFEPEECPVGYVRIGNPKKERSFICQDALSPYSCGKEQVDCSASPGVLTSLCVDSVCEILMCKEGWSFRVMDDGSAECVPAKPLFYNPDA</sequence>
<dbReference type="AlphaFoldDB" id="A0A1Y2D793"/>
<protein>
    <submittedName>
        <fullName evidence="1">Uncharacterized protein</fullName>
    </submittedName>
</protein>
<dbReference type="EMBL" id="MCGR01000092">
    <property type="protein sequence ID" value="ORY55149.1"/>
    <property type="molecule type" value="Genomic_DNA"/>
</dbReference>
<keyword evidence="2" id="KW-1185">Reference proteome</keyword>
<dbReference type="InParanoid" id="A0A1Y2D793"/>
<accession>A0A1Y2D793</accession>
<evidence type="ECO:0000313" key="2">
    <source>
        <dbReference type="Proteomes" id="UP000193467"/>
    </source>
</evidence>
<name>A0A1Y2D793_9BASI</name>
<dbReference type="OrthoDB" id="2524143at2759"/>
<evidence type="ECO:0000313" key="1">
    <source>
        <dbReference type="EMBL" id="ORY55149.1"/>
    </source>
</evidence>
<reference evidence="1 2" key="1">
    <citation type="submission" date="2016-07" db="EMBL/GenBank/DDBJ databases">
        <title>Pervasive Adenine N6-methylation of Active Genes in Fungi.</title>
        <authorList>
            <consortium name="DOE Joint Genome Institute"/>
            <person name="Mondo S.J."/>
            <person name="Dannebaum R.O."/>
            <person name="Kuo R.C."/>
            <person name="Labutti K."/>
            <person name="Haridas S."/>
            <person name="Kuo A."/>
            <person name="Salamov A."/>
            <person name="Ahrendt S.R."/>
            <person name="Lipzen A."/>
            <person name="Sullivan W."/>
            <person name="Andreopoulos W.B."/>
            <person name="Clum A."/>
            <person name="Lindquist E."/>
            <person name="Daum C."/>
            <person name="Ramamoorthy G.K."/>
            <person name="Gryganskyi A."/>
            <person name="Culley D."/>
            <person name="Magnuson J.K."/>
            <person name="James T.Y."/>
            <person name="O'Malley M.A."/>
            <person name="Stajich J.E."/>
            <person name="Spatafora J.W."/>
            <person name="Visel A."/>
            <person name="Grigoriev I.V."/>
        </authorList>
    </citation>
    <scope>NUCLEOTIDE SEQUENCE [LARGE SCALE GENOMIC DNA]</scope>
    <source>
        <strain evidence="1 2">62-1032</strain>
    </source>
</reference>